<name>A0AAD5X1Z5_9FUNG</name>
<organism evidence="3 4">
    <name type="scientific">Rhizophlyctis rosea</name>
    <dbReference type="NCBI Taxonomy" id="64517"/>
    <lineage>
        <taxon>Eukaryota</taxon>
        <taxon>Fungi</taxon>
        <taxon>Fungi incertae sedis</taxon>
        <taxon>Chytridiomycota</taxon>
        <taxon>Chytridiomycota incertae sedis</taxon>
        <taxon>Chytridiomycetes</taxon>
        <taxon>Rhizophlyctidales</taxon>
        <taxon>Rhizophlyctidaceae</taxon>
        <taxon>Rhizophlyctis</taxon>
    </lineage>
</organism>
<dbReference type="EMBL" id="JADGJD010000433">
    <property type="protein sequence ID" value="KAJ3051114.1"/>
    <property type="molecule type" value="Genomic_DNA"/>
</dbReference>
<feature type="transmembrane region" description="Helical" evidence="2">
    <location>
        <begin position="191"/>
        <end position="208"/>
    </location>
</feature>
<evidence type="ECO:0000313" key="3">
    <source>
        <dbReference type="EMBL" id="KAJ3051114.1"/>
    </source>
</evidence>
<keyword evidence="2" id="KW-0812">Transmembrane</keyword>
<feature type="transmembrane region" description="Helical" evidence="2">
    <location>
        <begin position="43"/>
        <end position="60"/>
    </location>
</feature>
<feature type="transmembrane region" description="Helical" evidence="2">
    <location>
        <begin position="12"/>
        <end position="31"/>
    </location>
</feature>
<sequence>MAVGVSTLDELLSLFVNYIIAPPLNFAFSLYNDFNSTTPPPYPPGYLGILGLLFTILRILRFVIDWLTRFADPPELTDDEYRRKMRSRKAHRLAAILELALLITTIATSNVPFLHPQSLTTIAAITFVTFELDVFVDNSIVPPSDPLDSFQIAADAYHLEDARKPLLRLSAILPYIFLWIIHSAYPSHTAPVATILLSVWIALLLYIFRKPEVIRTTFAIVPAIIIGQISLVIASSNAAHHWISFYPPWWNIYFILAHGMLASGALNIWFQMRLEGDPTIGSKKGSGKAPGKEDKEVALADIQVINSEQPGADENVERAMEKEDVQGIAKS</sequence>
<keyword evidence="2" id="KW-1133">Transmembrane helix</keyword>
<feature type="transmembrane region" description="Helical" evidence="2">
    <location>
        <begin position="93"/>
        <end position="113"/>
    </location>
</feature>
<evidence type="ECO:0000313" key="4">
    <source>
        <dbReference type="Proteomes" id="UP001212841"/>
    </source>
</evidence>
<dbReference type="Proteomes" id="UP001212841">
    <property type="component" value="Unassembled WGS sequence"/>
</dbReference>
<gene>
    <name evidence="3" type="ORF">HK097_007914</name>
</gene>
<dbReference type="AlphaFoldDB" id="A0AAD5X1Z5"/>
<feature type="compositionally biased region" description="Basic and acidic residues" evidence="1">
    <location>
        <begin position="315"/>
        <end position="325"/>
    </location>
</feature>
<evidence type="ECO:0000256" key="2">
    <source>
        <dbReference type="SAM" id="Phobius"/>
    </source>
</evidence>
<feature type="transmembrane region" description="Helical" evidence="2">
    <location>
        <begin position="249"/>
        <end position="270"/>
    </location>
</feature>
<feature type="transmembrane region" description="Helical" evidence="2">
    <location>
        <begin position="220"/>
        <end position="243"/>
    </location>
</feature>
<proteinExistence type="predicted"/>
<accession>A0AAD5X1Z5</accession>
<reference evidence="3" key="1">
    <citation type="submission" date="2020-05" db="EMBL/GenBank/DDBJ databases">
        <title>Phylogenomic resolution of chytrid fungi.</title>
        <authorList>
            <person name="Stajich J.E."/>
            <person name="Amses K."/>
            <person name="Simmons R."/>
            <person name="Seto K."/>
            <person name="Myers J."/>
            <person name="Bonds A."/>
            <person name="Quandt C.A."/>
            <person name="Barry K."/>
            <person name="Liu P."/>
            <person name="Grigoriev I."/>
            <person name="Longcore J.E."/>
            <person name="James T.Y."/>
        </authorList>
    </citation>
    <scope>NUCLEOTIDE SEQUENCE</scope>
    <source>
        <strain evidence="3">JEL0318</strain>
    </source>
</reference>
<keyword evidence="2" id="KW-0472">Membrane</keyword>
<keyword evidence="4" id="KW-1185">Reference proteome</keyword>
<feature type="region of interest" description="Disordered" evidence="1">
    <location>
        <begin position="309"/>
        <end position="331"/>
    </location>
</feature>
<evidence type="ECO:0000256" key="1">
    <source>
        <dbReference type="SAM" id="MobiDB-lite"/>
    </source>
</evidence>
<comment type="caution">
    <text evidence="3">The sequence shown here is derived from an EMBL/GenBank/DDBJ whole genome shotgun (WGS) entry which is preliminary data.</text>
</comment>
<protein>
    <submittedName>
        <fullName evidence="3">Uncharacterized protein</fullName>
    </submittedName>
</protein>